<name>A0A1G4MG98_LACFM</name>
<dbReference type="Gene3D" id="2.130.10.10">
    <property type="entry name" value="YVTN repeat-like/Quinoprotein amine dehydrogenase"/>
    <property type="match status" value="1"/>
</dbReference>
<evidence type="ECO:0000313" key="6">
    <source>
        <dbReference type="EMBL" id="SCW02860.1"/>
    </source>
</evidence>
<dbReference type="SUPFAM" id="SSF50978">
    <property type="entry name" value="WD40 repeat-like"/>
    <property type="match status" value="1"/>
</dbReference>
<sequence length="622" mass="69225">MPDSPVVLSQYDPKGKYLAYVSVALDKHRIAVEPTSSSKAAAATNDNFLYLDDSQLRVTTLQWLYLASEESQVVALGLSNGEIWLYAPAANQVVYKLRTGSSHAIRDFQSAGKTAWCCDQSDTLYQFSMLDFSIVTKFKLESCVNLHKLCIVGENRLLVASHSISLLDLSEKEVIRTFPGHVSPVSTLEMLTSNYFVSGAVNDRFLNVYDIETGTTKSVLVSQSNILHVSHYKEQAVVVSTEDGTFEIFPDALVNTSNKRRNVLSKQAAHLVKVVRPKSEESVPVLNVFINATTVNYAWLENAVIPYFDQLQWQTLPPTQVIEKARPIASSKSAHRSLYGEDIAASKSYVEGNATVTSGDNFKYVHQAIAEVERNEEDAEESLADKLASTDITTKLAESRRAKKRSTTGTLTVVLTQALQSNDHSLLETVLNNRDERVIKGTISRLQPPLAVILLERLAERIARQTNRQGPLNVWVKWCLIIHGGYLAGMPNLIASLSSLHSTLKMRCDLLPRLLVLESKLDHTLNRLDCLRTIDSSMQESLMGLDPAEAEELEEEVEYIEELDDAGLIDDGELDYDDSDESEGSDEESEAKLANGYSEENFDDDPEMRVEVEEGYSDVEVE</sequence>
<dbReference type="InterPro" id="IPR052414">
    <property type="entry name" value="U3_snoRNA-assoc_WDR"/>
</dbReference>
<evidence type="ECO:0000256" key="2">
    <source>
        <dbReference type="ARBA" id="ARBA00023242"/>
    </source>
</evidence>
<feature type="compositionally biased region" description="Acidic residues" evidence="4">
    <location>
        <begin position="564"/>
        <end position="589"/>
    </location>
</feature>
<feature type="compositionally biased region" description="Acidic residues" evidence="4">
    <location>
        <begin position="613"/>
        <end position="622"/>
    </location>
</feature>
<dbReference type="STRING" id="4955.A0A1G4MG98"/>
<dbReference type="GO" id="GO:0000462">
    <property type="term" value="P:maturation of SSU-rRNA from tricistronic rRNA transcript (SSU-rRNA, 5.8S rRNA, LSU-rRNA)"/>
    <property type="evidence" value="ECO:0007669"/>
    <property type="project" value="TreeGrafter"/>
</dbReference>
<feature type="domain" description="Small-subunit processome Utp12" evidence="5">
    <location>
        <begin position="422"/>
        <end position="525"/>
    </location>
</feature>
<dbReference type="EMBL" id="LT598490">
    <property type="protein sequence ID" value="SCW02860.1"/>
    <property type="molecule type" value="Genomic_DNA"/>
</dbReference>
<dbReference type="GO" id="GO:0032040">
    <property type="term" value="C:small-subunit processome"/>
    <property type="evidence" value="ECO:0007669"/>
    <property type="project" value="UniProtKB-ARBA"/>
</dbReference>
<evidence type="ECO:0000256" key="4">
    <source>
        <dbReference type="SAM" id="MobiDB-lite"/>
    </source>
</evidence>
<reference evidence="7" key="1">
    <citation type="submission" date="2016-03" db="EMBL/GenBank/DDBJ databases">
        <authorList>
            <person name="Devillers H."/>
        </authorList>
    </citation>
    <scope>NUCLEOTIDE SEQUENCE [LARGE SCALE GENOMIC DNA]</scope>
</reference>
<dbReference type="PANTHER" id="PTHR44267">
    <property type="entry name" value="WD REPEAT-CONTAINING PROTEIN 43"/>
    <property type="match status" value="1"/>
</dbReference>
<dbReference type="InterPro" id="IPR007148">
    <property type="entry name" value="SSU_processome_Utp12"/>
</dbReference>
<protein>
    <submittedName>
        <fullName evidence="6">LAFE_0F15874g1_1</fullName>
    </submittedName>
</protein>
<dbReference type="InterPro" id="IPR015943">
    <property type="entry name" value="WD40/YVTN_repeat-like_dom_sf"/>
</dbReference>
<dbReference type="InterPro" id="IPR036322">
    <property type="entry name" value="WD40_repeat_dom_sf"/>
</dbReference>
<feature type="region of interest" description="Disordered" evidence="4">
    <location>
        <begin position="564"/>
        <end position="622"/>
    </location>
</feature>
<organism evidence="6 7">
    <name type="scientific">Lachancea fermentati</name>
    <name type="common">Zygosaccharomyces fermentati</name>
    <dbReference type="NCBI Taxonomy" id="4955"/>
    <lineage>
        <taxon>Eukaryota</taxon>
        <taxon>Fungi</taxon>
        <taxon>Dikarya</taxon>
        <taxon>Ascomycota</taxon>
        <taxon>Saccharomycotina</taxon>
        <taxon>Saccharomycetes</taxon>
        <taxon>Saccharomycetales</taxon>
        <taxon>Saccharomycetaceae</taxon>
        <taxon>Lachancea</taxon>
    </lineage>
</organism>
<dbReference type="OMA" id="WVKWCLI"/>
<evidence type="ECO:0000256" key="3">
    <source>
        <dbReference type="ARBA" id="ARBA00038335"/>
    </source>
</evidence>
<evidence type="ECO:0000313" key="7">
    <source>
        <dbReference type="Proteomes" id="UP000190831"/>
    </source>
</evidence>
<evidence type="ECO:0000256" key="1">
    <source>
        <dbReference type="ARBA" id="ARBA00004123"/>
    </source>
</evidence>
<dbReference type="AlphaFoldDB" id="A0A1G4MG98"/>
<dbReference type="Proteomes" id="UP000190831">
    <property type="component" value="Chromosome F"/>
</dbReference>
<keyword evidence="7" id="KW-1185">Reference proteome</keyword>
<proteinExistence type="inferred from homology"/>
<evidence type="ECO:0000259" key="5">
    <source>
        <dbReference type="Pfam" id="PF04003"/>
    </source>
</evidence>
<gene>
    <name evidence="6" type="ORF">LAFE_0F15874G</name>
</gene>
<comment type="similarity">
    <text evidence="3">Belongs to the UTP5 family.</text>
</comment>
<keyword evidence="2" id="KW-0539">Nucleus</keyword>
<dbReference type="PANTHER" id="PTHR44267:SF1">
    <property type="entry name" value="WD REPEAT-CONTAINING PROTEIN 43"/>
    <property type="match status" value="1"/>
</dbReference>
<dbReference type="OrthoDB" id="30195at2759"/>
<comment type="subcellular location">
    <subcellularLocation>
        <location evidence="1">Nucleus</location>
    </subcellularLocation>
</comment>
<dbReference type="Pfam" id="PF04003">
    <property type="entry name" value="Utp12"/>
    <property type="match status" value="1"/>
</dbReference>
<accession>A0A1G4MG98</accession>